<comment type="caution">
    <text evidence="1">The sequence shown here is derived from an EMBL/GenBank/DDBJ whole genome shotgun (WGS) entry which is preliminary data.</text>
</comment>
<proteinExistence type="predicted"/>
<sequence length="142" mass="15988">MKDDEFKGLPDDTDEWIRLLQSDDGRATREHLDAGRAIYYRDADTPIGLCIKKYPDGHRELVRFSVEHGEQFVSNLPPCVRLGLLDGTLDVRDDFNDPLPADLLDLFESVAKSAKAANDALDDALAFIDESNIRIERLTKAK</sequence>
<dbReference type="AlphaFoldDB" id="A0A157Z520"/>
<name>A0A157Z520_9BURK</name>
<protein>
    <submittedName>
        <fullName evidence="1">Uncharacterized protein</fullName>
    </submittedName>
</protein>
<accession>A0A157Z520</accession>
<reference evidence="1" key="1">
    <citation type="submission" date="2016-01" db="EMBL/GenBank/DDBJ databases">
        <authorList>
            <person name="Peeters C."/>
        </authorList>
    </citation>
    <scope>NUCLEOTIDE SEQUENCE</scope>
    <source>
        <strain evidence="1">LMG 29320</strain>
    </source>
</reference>
<gene>
    <name evidence="1" type="ORF">AWB77_00249</name>
</gene>
<evidence type="ECO:0000313" key="2">
    <source>
        <dbReference type="Proteomes" id="UP000054903"/>
    </source>
</evidence>
<dbReference type="STRING" id="1777138.AWB77_00249"/>
<dbReference type="RefSeq" id="WP_063936463.1">
    <property type="nucleotide sequence ID" value="NZ_FCNX02000001.1"/>
</dbReference>
<dbReference type="Proteomes" id="UP000054903">
    <property type="component" value="Unassembled WGS sequence"/>
</dbReference>
<dbReference type="EMBL" id="FCNX02000001">
    <property type="protein sequence ID" value="SAK40631.1"/>
    <property type="molecule type" value="Genomic_DNA"/>
</dbReference>
<evidence type="ECO:0000313" key="1">
    <source>
        <dbReference type="EMBL" id="SAK40631.1"/>
    </source>
</evidence>
<organism evidence="1 2">
    <name type="scientific">Caballeronia fortuita</name>
    <dbReference type="NCBI Taxonomy" id="1777138"/>
    <lineage>
        <taxon>Bacteria</taxon>
        <taxon>Pseudomonadati</taxon>
        <taxon>Pseudomonadota</taxon>
        <taxon>Betaproteobacteria</taxon>
        <taxon>Burkholderiales</taxon>
        <taxon>Burkholderiaceae</taxon>
        <taxon>Caballeronia</taxon>
    </lineage>
</organism>
<keyword evidence="2" id="KW-1185">Reference proteome</keyword>